<proteinExistence type="predicted"/>
<comment type="caution">
    <text evidence="3">The sequence shown here is derived from an EMBL/GenBank/DDBJ whole genome shotgun (WGS) entry which is preliminary data.</text>
</comment>
<keyword evidence="4" id="KW-1185">Reference proteome</keyword>
<dbReference type="PANTHER" id="PTHR31811:SF0">
    <property type="entry name" value="TRNA A64-2'-O-RIBOSYLPHOSPHATE TRANSFERASE"/>
    <property type="match status" value="1"/>
</dbReference>
<gene>
    <name evidence="3" type="ORF">K431DRAFT_321624</name>
</gene>
<feature type="domain" description="Rit1 DUSP-like" evidence="1">
    <location>
        <begin position="354"/>
        <end position="479"/>
    </location>
</feature>
<evidence type="ECO:0000313" key="3">
    <source>
        <dbReference type="EMBL" id="KAF2719607.1"/>
    </source>
</evidence>
<keyword evidence="3" id="KW-0808">Transferase</keyword>
<dbReference type="InterPro" id="IPR033449">
    <property type="entry name" value="Rit1_N"/>
</dbReference>
<dbReference type="Pfam" id="PF17184">
    <property type="entry name" value="Rit1_C"/>
    <property type="match status" value="1"/>
</dbReference>
<organism evidence="3 4">
    <name type="scientific">Polychaeton citri CBS 116435</name>
    <dbReference type="NCBI Taxonomy" id="1314669"/>
    <lineage>
        <taxon>Eukaryota</taxon>
        <taxon>Fungi</taxon>
        <taxon>Dikarya</taxon>
        <taxon>Ascomycota</taxon>
        <taxon>Pezizomycotina</taxon>
        <taxon>Dothideomycetes</taxon>
        <taxon>Dothideomycetidae</taxon>
        <taxon>Capnodiales</taxon>
        <taxon>Capnodiaceae</taxon>
        <taxon>Polychaeton</taxon>
    </lineage>
</organism>
<dbReference type="Proteomes" id="UP000799441">
    <property type="component" value="Unassembled WGS sequence"/>
</dbReference>
<feature type="domain" description="Rit1 N-terminal" evidence="2">
    <location>
        <begin position="34"/>
        <end position="289"/>
    </location>
</feature>
<name>A0A9P4UKZ8_9PEZI</name>
<accession>A0A9P4UKZ8</accession>
<dbReference type="EMBL" id="MU003809">
    <property type="protein sequence ID" value="KAF2719607.1"/>
    <property type="molecule type" value="Genomic_DNA"/>
</dbReference>
<dbReference type="PANTHER" id="PTHR31811">
    <property type="entry name" value="TRNA A64-2'-O-RIBOSYLPHOSPHATE TRANSFERASE"/>
    <property type="match status" value="1"/>
</dbReference>
<dbReference type="InterPro" id="IPR007306">
    <property type="entry name" value="Rit1"/>
</dbReference>
<dbReference type="GO" id="GO:0043399">
    <property type="term" value="F:tRNA adenosine(64)-2'-O-ribosylphosphate transferase activity"/>
    <property type="evidence" value="ECO:0007669"/>
    <property type="project" value="InterPro"/>
</dbReference>
<dbReference type="OrthoDB" id="45256at2759"/>
<dbReference type="AlphaFoldDB" id="A0A9P4UKZ8"/>
<evidence type="ECO:0000313" key="4">
    <source>
        <dbReference type="Proteomes" id="UP000799441"/>
    </source>
</evidence>
<protein>
    <submittedName>
        <fullName evidence="3">Initiator tRNA phosphoribosyl transferase</fullName>
    </submittedName>
</protein>
<evidence type="ECO:0000259" key="1">
    <source>
        <dbReference type="Pfam" id="PF04179"/>
    </source>
</evidence>
<dbReference type="GO" id="GO:0019988">
    <property type="term" value="P:charged-tRNA amino acid modification"/>
    <property type="evidence" value="ECO:0007669"/>
    <property type="project" value="InterPro"/>
</dbReference>
<sequence length="481" mass="52471">MGTTKPLRESDILFPSANILGNKANNFNAALGELKRSNLSLKNRFRSIQHDADFVCRVASQLRLLPLIANERCGSWYIPPAYKAGSAYFKSTDGHHGQWSFSLRRLNLHLLDVIGRHGGCIIVDSTRRGKSMPDALSKTVPIWIAVLNRILFPDIRRPGLLTSASVVGESEQSQMVARLETFVSDVQTLDLDLGAMRKKLKDKPMRPFWVTPDSDIGMVVPDSAYHAVVLCTASSRSSSADATGGYVQGAADDAESWALGLDPVTFWNNTIVLSETSEDHLPKVVAELLSKKASQPDNIEHGGDVLASDKRLRLVEPSKCVFITDNATADAIRNDYSLVISCSEKPRMSSCQKDLHLQCKHGKIGSRQLRQELGKVFAAGSPLRKLCEDAEPKILVADHEGEPRDLSVGVALAIICILCKDDGTLDPQILGLLASDSNAPLGSLTISKTIIKKRLSWIMIALPDAKPSRATLQSVNAFLLS</sequence>
<dbReference type="PIRSF" id="PIRSF007747">
    <property type="entry name" value="Ribosyl_Ptfrase"/>
    <property type="match status" value="1"/>
</dbReference>
<dbReference type="InterPro" id="IPR033421">
    <property type="entry name" value="Rit1_DUSP-like"/>
</dbReference>
<dbReference type="Pfam" id="PF04179">
    <property type="entry name" value="Init_tRNA_PT"/>
    <property type="match status" value="1"/>
</dbReference>
<evidence type="ECO:0000259" key="2">
    <source>
        <dbReference type="Pfam" id="PF17184"/>
    </source>
</evidence>
<dbReference type="GO" id="GO:0005737">
    <property type="term" value="C:cytoplasm"/>
    <property type="evidence" value="ECO:0007669"/>
    <property type="project" value="TreeGrafter"/>
</dbReference>
<reference evidence="3" key="1">
    <citation type="journal article" date="2020" name="Stud. Mycol.">
        <title>101 Dothideomycetes genomes: a test case for predicting lifestyles and emergence of pathogens.</title>
        <authorList>
            <person name="Haridas S."/>
            <person name="Albert R."/>
            <person name="Binder M."/>
            <person name="Bloem J."/>
            <person name="Labutti K."/>
            <person name="Salamov A."/>
            <person name="Andreopoulos B."/>
            <person name="Baker S."/>
            <person name="Barry K."/>
            <person name="Bills G."/>
            <person name="Bluhm B."/>
            <person name="Cannon C."/>
            <person name="Castanera R."/>
            <person name="Culley D."/>
            <person name="Daum C."/>
            <person name="Ezra D."/>
            <person name="Gonzalez J."/>
            <person name="Henrissat B."/>
            <person name="Kuo A."/>
            <person name="Liang C."/>
            <person name="Lipzen A."/>
            <person name="Lutzoni F."/>
            <person name="Magnuson J."/>
            <person name="Mondo S."/>
            <person name="Nolan M."/>
            <person name="Ohm R."/>
            <person name="Pangilinan J."/>
            <person name="Park H.-J."/>
            <person name="Ramirez L."/>
            <person name="Alfaro M."/>
            <person name="Sun H."/>
            <person name="Tritt A."/>
            <person name="Yoshinaga Y."/>
            <person name="Zwiers L.-H."/>
            <person name="Turgeon B."/>
            <person name="Goodwin S."/>
            <person name="Spatafora J."/>
            <person name="Crous P."/>
            <person name="Grigoriev I."/>
        </authorList>
    </citation>
    <scope>NUCLEOTIDE SEQUENCE</scope>
    <source>
        <strain evidence="3">CBS 116435</strain>
    </source>
</reference>